<sequence>MSQFQAKIMVSTRRRDSWLIHQRAKPRSQLKIARSAQDAATSAQDRQVGSRCRHVSSGPPGRLKMPPRQLKTARSAQDAATSDVVPEDGAQSGEAVLGRRFCKAEEDFVKLSSETSLQRL</sequence>
<comment type="caution">
    <text evidence="2">The sequence shown here is derived from an EMBL/GenBank/DDBJ whole genome shotgun (WGS) entry which is preliminary data.</text>
</comment>
<keyword evidence="3" id="KW-1185">Reference proteome</keyword>
<protein>
    <submittedName>
        <fullName evidence="2">Uncharacterized protein</fullName>
    </submittedName>
</protein>
<organism evidence="2 3">
    <name type="scientific">Mythimna separata</name>
    <name type="common">Oriental armyworm</name>
    <name type="synonym">Pseudaletia separata</name>
    <dbReference type="NCBI Taxonomy" id="271217"/>
    <lineage>
        <taxon>Eukaryota</taxon>
        <taxon>Metazoa</taxon>
        <taxon>Ecdysozoa</taxon>
        <taxon>Arthropoda</taxon>
        <taxon>Hexapoda</taxon>
        <taxon>Insecta</taxon>
        <taxon>Pterygota</taxon>
        <taxon>Neoptera</taxon>
        <taxon>Endopterygota</taxon>
        <taxon>Lepidoptera</taxon>
        <taxon>Glossata</taxon>
        <taxon>Ditrysia</taxon>
        <taxon>Noctuoidea</taxon>
        <taxon>Noctuidae</taxon>
        <taxon>Noctuinae</taxon>
        <taxon>Hadenini</taxon>
        <taxon>Mythimna</taxon>
    </lineage>
</organism>
<feature type="compositionally biased region" description="Polar residues" evidence="1">
    <location>
        <begin position="38"/>
        <end position="47"/>
    </location>
</feature>
<gene>
    <name evidence="2" type="ORF">PYW07_002907</name>
</gene>
<accession>A0AAD8DPV7</accession>
<dbReference type="AlphaFoldDB" id="A0AAD8DPV7"/>
<evidence type="ECO:0000313" key="3">
    <source>
        <dbReference type="Proteomes" id="UP001231518"/>
    </source>
</evidence>
<proteinExistence type="predicted"/>
<evidence type="ECO:0000256" key="1">
    <source>
        <dbReference type="SAM" id="MobiDB-lite"/>
    </source>
</evidence>
<dbReference type="EMBL" id="JARGEI010000019">
    <property type="protein sequence ID" value="KAJ8714682.1"/>
    <property type="molecule type" value="Genomic_DNA"/>
</dbReference>
<reference evidence="2" key="1">
    <citation type="submission" date="2023-03" db="EMBL/GenBank/DDBJ databases">
        <title>Chromosome-level genomes of two armyworms, Mythimna separata and Mythimna loreyi, provide insights into the biosynthesis and reception of sex pheromones.</title>
        <authorList>
            <person name="Zhao H."/>
        </authorList>
    </citation>
    <scope>NUCLEOTIDE SEQUENCE</scope>
    <source>
        <strain evidence="2">BeijingLab</strain>
        <tissue evidence="2">Pupa</tissue>
    </source>
</reference>
<name>A0AAD8DPV7_MYTSE</name>
<evidence type="ECO:0000313" key="2">
    <source>
        <dbReference type="EMBL" id="KAJ8714682.1"/>
    </source>
</evidence>
<feature type="region of interest" description="Disordered" evidence="1">
    <location>
        <begin position="19"/>
        <end position="92"/>
    </location>
</feature>
<dbReference type="Proteomes" id="UP001231518">
    <property type="component" value="Chromosome 13"/>
</dbReference>